<name>A0ABV4U040_9BACT</name>
<proteinExistence type="predicted"/>
<evidence type="ECO:0000313" key="4">
    <source>
        <dbReference type="Proteomes" id="UP001575105"/>
    </source>
</evidence>
<organism evidence="3 4">
    <name type="scientific">Natronomicrosphaera hydrolytica</name>
    <dbReference type="NCBI Taxonomy" id="3242702"/>
    <lineage>
        <taxon>Bacteria</taxon>
        <taxon>Pseudomonadati</taxon>
        <taxon>Planctomycetota</taxon>
        <taxon>Phycisphaerae</taxon>
        <taxon>Phycisphaerales</taxon>
        <taxon>Phycisphaeraceae</taxon>
        <taxon>Natronomicrosphaera</taxon>
    </lineage>
</organism>
<feature type="compositionally biased region" description="Basic and acidic residues" evidence="2">
    <location>
        <begin position="140"/>
        <end position="149"/>
    </location>
</feature>
<keyword evidence="1" id="KW-0175">Coiled coil</keyword>
<dbReference type="Proteomes" id="UP001575105">
    <property type="component" value="Unassembled WGS sequence"/>
</dbReference>
<protein>
    <submittedName>
        <fullName evidence="3">Uncharacterized protein</fullName>
    </submittedName>
</protein>
<reference evidence="3 4" key="1">
    <citation type="submission" date="2024-08" db="EMBL/GenBank/DDBJ databases">
        <title>Whole-genome sequencing of halo(alkali)philic microorganisms from hypersaline lakes.</title>
        <authorList>
            <person name="Sorokin D.Y."/>
            <person name="Merkel A.Y."/>
            <person name="Messina E."/>
            <person name="Yakimov M."/>
        </authorList>
    </citation>
    <scope>NUCLEOTIDE SEQUENCE [LARGE SCALE GENOMIC DNA]</scope>
    <source>
        <strain evidence="3 4">AB-hyl4</strain>
    </source>
</reference>
<keyword evidence="4" id="KW-1185">Reference proteome</keyword>
<comment type="caution">
    <text evidence="3">The sequence shown here is derived from an EMBL/GenBank/DDBJ whole genome shotgun (WGS) entry which is preliminary data.</text>
</comment>
<gene>
    <name evidence="3" type="ORF">ACERK3_01505</name>
</gene>
<sequence length="434" mass="49038">MGNASFAAQNRHLKNGGRYFPRWFKETPFWQKLGAAHREILRQLYDSVAHSDTVHQASGITVRRGEWLTSYKALADNSGATFSQARCALKHAERAGVISIRKRSYRVGPHTQHLSHITWYDFDAYEWPDRGRAQNTRHNTTHDTRHDTRQNTAQQKEPPVITPIEEHSGETSGSNAQQQPAAAVGDFDSPRQTSRIPAEHLLKAFGEYGLETAARQYLAEKLPHVTADAIHEAMKDVSDRAGIGARVDHFRQNIAQAIELVEQRREEAATLEAERRRVLARIEELNGQAQRACDSNPELAQPPNNPDLFKKALHELAPADKAVLASYWPWNDQHRKDEVITPAIRNSLFARTKASIVWGRRGEAERWFDSLTDEEINNYLDRFVDEQCGGQLPERFRQNLRGKIVRTIIIDHFAPALAGAKRSAPECVAASTEG</sequence>
<evidence type="ECO:0000313" key="3">
    <source>
        <dbReference type="EMBL" id="MFA9476959.1"/>
    </source>
</evidence>
<dbReference type="RefSeq" id="WP_425343884.1">
    <property type="nucleotide sequence ID" value="NZ_JBGUBD010000001.1"/>
</dbReference>
<dbReference type="EMBL" id="JBGUBD010000001">
    <property type="protein sequence ID" value="MFA9476959.1"/>
    <property type="molecule type" value="Genomic_DNA"/>
</dbReference>
<feature type="region of interest" description="Disordered" evidence="2">
    <location>
        <begin position="133"/>
        <end position="192"/>
    </location>
</feature>
<feature type="compositionally biased region" description="Polar residues" evidence="2">
    <location>
        <begin position="170"/>
        <end position="180"/>
    </location>
</feature>
<evidence type="ECO:0000256" key="2">
    <source>
        <dbReference type="SAM" id="MobiDB-lite"/>
    </source>
</evidence>
<evidence type="ECO:0000256" key="1">
    <source>
        <dbReference type="SAM" id="Coils"/>
    </source>
</evidence>
<accession>A0ABV4U040</accession>
<feature type="coiled-coil region" evidence="1">
    <location>
        <begin position="254"/>
        <end position="288"/>
    </location>
</feature>